<dbReference type="GO" id="GO:0000287">
    <property type="term" value="F:magnesium ion binding"/>
    <property type="evidence" value="ECO:0000318"/>
    <property type="project" value="GO_Central"/>
</dbReference>
<dbReference type="Pfam" id="PF01397">
    <property type="entry name" value="Terpene_synth"/>
    <property type="match status" value="1"/>
</dbReference>
<keyword evidence="3" id="KW-1185">Reference proteome</keyword>
<dbReference type="Gene3D" id="1.50.10.160">
    <property type="match status" value="1"/>
</dbReference>
<dbReference type="SUPFAM" id="SSF48576">
    <property type="entry name" value="Terpenoid synthases"/>
    <property type="match status" value="1"/>
</dbReference>
<reference evidence="2 3" key="1">
    <citation type="journal article" date="2013" name="Proc. Natl. Acad. Sci. U.S.A.">
        <title>Fine-scale variation in meiotic recombination in Mimulus inferred from population shotgun sequencing.</title>
        <authorList>
            <person name="Hellsten U."/>
            <person name="Wright K.M."/>
            <person name="Jenkins J."/>
            <person name="Shu S."/>
            <person name="Yuan Y."/>
            <person name="Wessler S.R."/>
            <person name="Schmutz J."/>
            <person name="Willis J.H."/>
            <person name="Rokhsar D.S."/>
        </authorList>
    </citation>
    <scope>NUCLEOTIDE SEQUENCE [LARGE SCALE GENOMIC DNA]</scope>
    <source>
        <strain evidence="3">cv. DUN x IM62</strain>
    </source>
</reference>
<name>A0A022QR66_ERYGU</name>
<feature type="domain" description="Terpene synthase N-terminal" evidence="1">
    <location>
        <begin position="185"/>
        <end position="372"/>
    </location>
</feature>
<sequence length="698" mass="80899">VNRIKECIDHIKAMLSTIDEGRISVSPYDTAWIGLIRDLEGRDIPQFPSTIEWIAQHQLHDGSWGDEHFFSAYDRLVNTLACVVALRSWNVHGDKSGKGIQYMKENLYKLENESAEHMTCGFEVIFPALLQKARNLGIEDIPYDAPIVKEIHNARDKKLEKIPMELLHEVQTSLLFSLEGLENLEWEKLLKLQAKDGSFLTSPSSTAFAFMQTKDENCFRFIKNTVEKCNGGAPHTFPVDVFARLWAVDRLERLGVSRFFESEISDCLSYIHRFWTEKGVFSGRESEFCDIDDTSMGFRLLRLHGYDVDPEVFRNFKKGTKFSCWDRQMIESPSPIYSLYRASQIRFPGEEILDEAKVFAYKFLQDMLASNEEVLRDKWVISKHLPDEPTSGRYGAGNEVWIGKTLYRMQEISNDLYLELARLDFNRCQEQHQLEWHCMQEWYANFGVEQFGIRKKDLLIAYFLAAATIFEPARTKERILWAKSQIVCRMITSFLNNESTSPEQKSMFFTQFNYNIKLLHKAKSVKSIIGHDVVHTLISTLSQLFEGIFNKYTNHQLKDVWRVWSMKAEKGETTDYSADEAGLLVTTSNICAGHIAFNEDILFHNEYINLSKLTNKICHQLRQIQNRMEIGTSKSSINNMELEQDMQALVKLVLEESAIDRSIKQTFLYVAKTFYYSAYNTSEMIDAHVFKVLFEPIV</sequence>
<protein>
    <recommendedName>
        <fullName evidence="1">Terpene synthase N-terminal domain-containing protein</fullName>
    </recommendedName>
</protein>
<dbReference type="InterPro" id="IPR050148">
    <property type="entry name" value="Terpene_synthase-like"/>
</dbReference>
<dbReference type="InterPro" id="IPR036965">
    <property type="entry name" value="Terpene_synth_N_sf"/>
</dbReference>
<dbReference type="FunFam" id="1.50.10.130:FF:000002">
    <property type="entry name" value="Ent-copalyl diphosphate synthase, chloroplastic"/>
    <property type="match status" value="1"/>
</dbReference>
<dbReference type="STRING" id="4155.A0A022QR66"/>
<dbReference type="Gene3D" id="1.50.10.130">
    <property type="entry name" value="Terpene synthase, N-terminal domain"/>
    <property type="match status" value="1"/>
</dbReference>
<dbReference type="SFLD" id="SFLDG01014">
    <property type="entry name" value="Terpene_Cyclase_Like_1_N-term"/>
    <property type="match status" value="1"/>
</dbReference>
<evidence type="ECO:0000313" key="3">
    <source>
        <dbReference type="Proteomes" id="UP000030748"/>
    </source>
</evidence>
<gene>
    <name evidence="2" type="ORF">MIMGU_mgv1a024771mg</name>
</gene>
<dbReference type="eggNOG" id="ENOG502QQN6">
    <property type="taxonomic scope" value="Eukaryota"/>
</dbReference>
<dbReference type="InterPro" id="IPR008930">
    <property type="entry name" value="Terpenoid_cyclase/PrenylTrfase"/>
</dbReference>
<dbReference type="PhylomeDB" id="A0A022QR66"/>
<dbReference type="InterPro" id="IPR001906">
    <property type="entry name" value="Terpene_synth_N"/>
</dbReference>
<dbReference type="GO" id="GO:0009507">
    <property type="term" value="C:chloroplast"/>
    <property type="evidence" value="ECO:0000318"/>
    <property type="project" value="GO_Central"/>
</dbReference>
<dbReference type="EMBL" id="KI631300">
    <property type="protein sequence ID" value="EYU28965.1"/>
    <property type="molecule type" value="Genomic_DNA"/>
</dbReference>
<feature type="non-terminal residue" evidence="2">
    <location>
        <position position="1"/>
    </location>
</feature>
<dbReference type="Proteomes" id="UP000030748">
    <property type="component" value="Unassembled WGS sequence"/>
</dbReference>
<dbReference type="AlphaFoldDB" id="A0A022QR66"/>
<dbReference type="GO" id="GO:0010333">
    <property type="term" value="F:terpene synthase activity"/>
    <property type="evidence" value="ECO:0000318"/>
    <property type="project" value="GO_Central"/>
</dbReference>
<dbReference type="PANTHER" id="PTHR31739:SF30">
    <property type="entry name" value="COPAL-8-OL DIPHOSPHATE HYDRATASE, CHLOROPLASTIC"/>
    <property type="match status" value="1"/>
</dbReference>
<dbReference type="SUPFAM" id="SSF48239">
    <property type="entry name" value="Terpenoid cyclases/Protein prenyltransferases"/>
    <property type="match status" value="2"/>
</dbReference>
<accession>A0A022QR66</accession>
<evidence type="ECO:0000313" key="2">
    <source>
        <dbReference type="EMBL" id="EYU28965.1"/>
    </source>
</evidence>
<dbReference type="PANTHER" id="PTHR31739">
    <property type="entry name" value="ENT-COPALYL DIPHOSPHATE SYNTHASE, CHLOROPLASTIC"/>
    <property type="match status" value="1"/>
</dbReference>
<dbReference type="GO" id="GO:0009686">
    <property type="term" value="P:gibberellin biosynthetic process"/>
    <property type="evidence" value="ECO:0000318"/>
    <property type="project" value="GO_Central"/>
</dbReference>
<dbReference type="InterPro" id="IPR008949">
    <property type="entry name" value="Isoprenoid_synthase_dom_sf"/>
</dbReference>
<dbReference type="Gene3D" id="1.10.600.10">
    <property type="entry name" value="Farnesyl Diphosphate Synthase"/>
    <property type="match status" value="1"/>
</dbReference>
<proteinExistence type="predicted"/>
<evidence type="ECO:0000259" key="1">
    <source>
        <dbReference type="Pfam" id="PF01397"/>
    </source>
</evidence>
<organism evidence="2 3">
    <name type="scientific">Erythranthe guttata</name>
    <name type="common">Yellow monkey flower</name>
    <name type="synonym">Mimulus guttatus</name>
    <dbReference type="NCBI Taxonomy" id="4155"/>
    <lineage>
        <taxon>Eukaryota</taxon>
        <taxon>Viridiplantae</taxon>
        <taxon>Streptophyta</taxon>
        <taxon>Embryophyta</taxon>
        <taxon>Tracheophyta</taxon>
        <taxon>Spermatophyta</taxon>
        <taxon>Magnoliopsida</taxon>
        <taxon>eudicotyledons</taxon>
        <taxon>Gunneridae</taxon>
        <taxon>Pentapetalae</taxon>
        <taxon>asterids</taxon>
        <taxon>lamiids</taxon>
        <taxon>Lamiales</taxon>
        <taxon>Phrymaceae</taxon>
        <taxon>Erythranthe</taxon>
    </lineage>
</organism>